<dbReference type="RefSeq" id="WP_304122876.1">
    <property type="nucleotide sequence ID" value="NZ_DYZA01000187.1"/>
</dbReference>
<name>A0A921AWX1_9BACT</name>
<reference evidence="1" key="2">
    <citation type="submission" date="2021-09" db="EMBL/GenBank/DDBJ databases">
        <authorList>
            <person name="Gilroy R."/>
        </authorList>
    </citation>
    <scope>NUCLEOTIDE SEQUENCE</scope>
    <source>
        <strain evidence="1">ChiGjej2B2-19336</strain>
    </source>
</reference>
<evidence type="ECO:0000313" key="1">
    <source>
        <dbReference type="EMBL" id="HJD97827.1"/>
    </source>
</evidence>
<dbReference type="AlphaFoldDB" id="A0A921AWX1"/>
<evidence type="ECO:0000313" key="2">
    <source>
        <dbReference type="Proteomes" id="UP000698963"/>
    </source>
</evidence>
<accession>A0A921AWX1</accession>
<reference evidence="1" key="1">
    <citation type="journal article" date="2021" name="PeerJ">
        <title>Extensive microbial diversity within the chicken gut microbiome revealed by metagenomics and culture.</title>
        <authorList>
            <person name="Gilroy R."/>
            <person name="Ravi A."/>
            <person name="Getino M."/>
            <person name="Pursley I."/>
            <person name="Horton D.L."/>
            <person name="Alikhan N.F."/>
            <person name="Baker D."/>
            <person name="Gharbi K."/>
            <person name="Hall N."/>
            <person name="Watson M."/>
            <person name="Adriaenssens E.M."/>
            <person name="Foster-Nyarko E."/>
            <person name="Jarju S."/>
            <person name="Secka A."/>
            <person name="Antonio M."/>
            <person name="Oren A."/>
            <person name="Chaudhuri R.R."/>
            <person name="La Ragione R."/>
            <person name="Hildebrand F."/>
            <person name="Pallen M.J."/>
        </authorList>
    </citation>
    <scope>NUCLEOTIDE SEQUENCE</scope>
    <source>
        <strain evidence="1">ChiGjej2B2-19336</strain>
    </source>
</reference>
<gene>
    <name evidence="1" type="ORF">K8W16_09305</name>
</gene>
<organism evidence="1 2">
    <name type="scientific">Mailhella massiliensis</name>
    <dbReference type="NCBI Taxonomy" id="1903261"/>
    <lineage>
        <taxon>Bacteria</taxon>
        <taxon>Pseudomonadati</taxon>
        <taxon>Thermodesulfobacteriota</taxon>
        <taxon>Desulfovibrionia</taxon>
        <taxon>Desulfovibrionales</taxon>
        <taxon>Desulfovibrionaceae</taxon>
        <taxon>Mailhella</taxon>
    </lineage>
</organism>
<comment type="caution">
    <text evidence="1">The sequence shown here is derived from an EMBL/GenBank/DDBJ whole genome shotgun (WGS) entry which is preliminary data.</text>
</comment>
<protein>
    <submittedName>
        <fullName evidence="1">Uncharacterized protein</fullName>
    </submittedName>
</protein>
<dbReference type="Proteomes" id="UP000698963">
    <property type="component" value="Unassembled WGS sequence"/>
</dbReference>
<proteinExistence type="predicted"/>
<sequence>MLPTLDIRLDEKDVARCKQMCAAFPVLLETALQKAEKTTRSVLRRRVTKKLKAVVELPGTSVTRAVTARQRNGAQEVRIASGQIPLISYKVTPLLRVPPKGVASRDRPRTWYRLRKGGKLYDDSRVRGEEAVGRTSKLFVTTVRGRTAVFYRTESDDALHEKRGPSLQWHMYEDGMIPEVQEYGRQSLFRNLETELNRLGVSRL</sequence>
<dbReference type="EMBL" id="DYZA01000187">
    <property type="protein sequence ID" value="HJD97827.1"/>
    <property type="molecule type" value="Genomic_DNA"/>
</dbReference>